<name>A0A0B5QLI1_CLOBE</name>
<dbReference type="Gene3D" id="1.20.140.160">
    <property type="match status" value="1"/>
</dbReference>
<proteinExistence type="predicted"/>
<protein>
    <submittedName>
        <fullName evidence="1">RNA polymerase subunit sigma-70</fullName>
    </submittedName>
</protein>
<dbReference type="InterPro" id="IPR013324">
    <property type="entry name" value="RNA_pol_sigma_r3/r4-like"/>
</dbReference>
<dbReference type="OrthoDB" id="1912644at2"/>
<dbReference type="KEGG" id="cbei:LF65_00987"/>
<dbReference type="EMBL" id="CP010086">
    <property type="protein sequence ID" value="AJG97608.1"/>
    <property type="molecule type" value="Genomic_DNA"/>
</dbReference>
<dbReference type="RefSeq" id="WP_041894511.1">
    <property type="nucleotide sequence ID" value="NZ_CP010086.2"/>
</dbReference>
<evidence type="ECO:0000313" key="1">
    <source>
        <dbReference type="EMBL" id="AJG97608.1"/>
    </source>
</evidence>
<dbReference type="SUPFAM" id="SSF88659">
    <property type="entry name" value="Sigma3 and sigma4 domains of RNA polymerase sigma factors"/>
    <property type="match status" value="1"/>
</dbReference>
<sequence>MAEIKSIFNIYRERKCKIDNLEIEIENLILSGIDESDIRIQGCIKEINTLKNENKRIDNMLNLLPEKEYKVVKLVLIDCKDKKKVASEIDRTERQINRILNRAAKKIVL</sequence>
<dbReference type="AlphaFoldDB" id="A0A0B5QLI1"/>
<organism evidence="1 2">
    <name type="scientific">Clostridium beijerinckii</name>
    <name type="common">Clostridium MP</name>
    <dbReference type="NCBI Taxonomy" id="1520"/>
    <lineage>
        <taxon>Bacteria</taxon>
        <taxon>Bacillati</taxon>
        <taxon>Bacillota</taxon>
        <taxon>Clostridia</taxon>
        <taxon>Eubacteriales</taxon>
        <taxon>Clostridiaceae</taxon>
        <taxon>Clostridium</taxon>
    </lineage>
</organism>
<gene>
    <name evidence="1" type="ORF">LF65_00987</name>
</gene>
<dbReference type="Proteomes" id="UP000031866">
    <property type="component" value="Chromosome"/>
</dbReference>
<accession>A0A0B5QLI1</accession>
<reference evidence="2" key="1">
    <citation type="submission" date="2014-12" db="EMBL/GenBank/DDBJ databases">
        <title>Genome sequence of Clostridium beijerinckii strain 59B.</title>
        <authorList>
            <person name="Little G.T."/>
            <person name="Minton N.P."/>
        </authorList>
    </citation>
    <scope>NUCLEOTIDE SEQUENCE [LARGE SCALE GENOMIC DNA]</scope>
    <source>
        <strain evidence="2">59B</strain>
    </source>
</reference>
<evidence type="ECO:0000313" key="2">
    <source>
        <dbReference type="Proteomes" id="UP000031866"/>
    </source>
</evidence>